<proteinExistence type="predicted"/>
<organism evidence="2 3">
    <name type="scientific">Discina gigas</name>
    <dbReference type="NCBI Taxonomy" id="1032678"/>
    <lineage>
        <taxon>Eukaryota</taxon>
        <taxon>Fungi</taxon>
        <taxon>Dikarya</taxon>
        <taxon>Ascomycota</taxon>
        <taxon>Pezizomycotina</taxon>
        <taxon>Pezizomycetes</taxon>
        <taxon>Pezizales</taxon>
        <taxon>Discinaceae</taxon>
        <taxon>Discina</taxon>
    </lineage>
</organism>
<reference evidence="2 3" key="1">
    <citation type="submission" date="2024-02" db="EMBL/GenBank/DDBJ databases">
        <title>Discinaceae phylogenomics.</title>
        <authorList>
            <person name="Dirks A.C."/>
            <person name="James T.Y."/>
        </authorList>
    </citation>
    <scope>NUCLEOTIDE SEQUENCE [LARGE SCALE GENOMIC DNA]</scope>
    <source>
        <strain evidence="2 3">ACD0624</strain>
    </source>
</reference>
<comment type="caution">
    <text evidence="2">The sequence shown here is derived from an EMBL/GenBank/DDBJ whole genome shotgun (WGS) entry which is preliminary data.</text>
</comment>
<dbReference type="Proteomes" id="UP001447188">
    <property type="component" value="Unassembled WGS sequence"/>
</dbReference>
<evidence type="ECO:0000256" key="1">
    <source>
        <dbReference type="SAM" id="SignalP"/>
    </source>
</evidence>
<feature type="signal peptide" evidence="1">
    <location>
        <begin position="1"/>
        <end position="21"/>
    </location>
</feature>
<keyword evidence="1" id="KW-0732">Signal</keyword>
<accession>A0ABR3G5U6</accession>
<evidence type="ECO:0000313" key="3">
    <source>
        <dbReference type="Proteomes" id="UP001447188"/>
    </source>
</evidence>
<evidence type="ECO:0000313" key="2">
    <source>
        <dbReference type="EMBL" id="KAL0631150.1"/>
    </source>
</evidence>
<sequence length="140" mass="15052">MLILAPILLVLSILQATLVSADTTIPWPANFPLCQGNPQVSFPDKGSNPGIRWCSDGCLFWTCGFVFSGPAAKQFAWPPVVGGNSIKYGEITADMLVQWLQLRRVDRRYVSAKDALFQLAAAEVVKVAGRVGVQGGPGFS</sequence>
<keyword evidence="3" id="KW-1185">Reference proteome</keyword>
<name>A0ABR3G5U6_9PEZI</name>
<gene>
    <name evidence="2" type="ORF">Q9L58_009993</name>
</gene>
<protein>
    <submittedName>
        <fullName evidence="2">Uncharacterized protein</fullName>
    </submittedName>
</protein>
<dbReference type="EMBL" id="JBBBZM010000291">
    <property type="protein sequence ID" value="KAL0631150.1"/>
    <property type="molecule type" value="Genomic_DNA"/>
</dbReference>
<feature type="chain" id="PRO_5045634258" evidence="1">
    <location>
        <begin position="22"/>
        <end position="140"/>
    </location>
</feature>